<accession>A0A502M8L0</accession>
<comment type="subunit">
    <text evidence="5">Homodimer. Polymerizes to form a dynamic ring structure in a strictly GTP-dependent manner. Interacts directly with several other division proteins.</text>
</comment>
<comment type="caution">
    <text evidence="5">Lacks conserved residue(s) required for the propagation of feature annotation.</text>
</comment>
<dbReference type="HAMAP" id="MF_00909">
    <property type="entry name" value="FtsZ"/>
    <property type="match status" value="1"/>
</dbReference>
<evidence type="ECO:0000313" key="11">
    <source>
        <dbReference type="EMBL" id="AZG68780.1"/>
    </source>
</evidence>
<dbReference type="InterPro" id="IPR018316">
    <property type="entry name" value="Tubulin/FtsZ_2-layer-sand-dom"/>
</dbReference>
<dbReference type="CDD" id="cd02201">
    <property type="entry name" value="FtsZ_type1"/>
    <property type="match status" value="1"/>
</dbReference>
<feature type="region of interest" description="Disordered" evidence="8">
    <location>
        <begin position="323"/>
        <end position="351"/>
    </location>
</feature>
<feature type="compositionally biased region" description="Low complexity" evidence="8">
    <location>
        <begin position="340"/>
        <end position="351"/>
    </location>
</feature>
<dbReference type="Pfam" id="PF12327">
    <property type="entry name" value="FtsZ_C"/>
    <property type="match status" value="1"/>
</dbReference>
<dbReference type="NCBIfam" id="TIGR00065">
    <property type="entry name" value="ftsZ"/>
    <property type="match status" value="1"/>
</dbReference>
<comment type="similarity">
    <text evidence="1 5 7">Belongs to the FtsZ family.</text>
</comment>
<dbReference type="KEGG" id="mstr:EGN60_02320"/>
<dbReference type="GO" id="GO:0005525">
    <property type="term" value="F:GTP binding"/>
    <property type="evidence" value="ECO:0007669"/>
    <property type="project" value="UniProtKB-UniRule"/>
</dbReference>
<dbReference type="SMART" id="SM00865">
    <property type="entry name" value="Tubulin_C"/>
    <property type="match status" value="1"/>
</dbReference>
<dbReference type="InterPro" id="IPR045061">
    <property type="entry name" value="FtsZ/CetZ"/>
</dbReference>
<dbReference type="PRINTS" id="PR00423">
    <property type="entry name" value="CELLDVISFTSZ"/>
</dbReference>
<evidence type="ECO:0000256" key="1">
    <source>
        <dbReference type="ARBA" id="ARBA00009690"/>
    </source>
</evidence>
<dbReference type="GO" id="GO:0032153">
    <property type="term" value="C:cell division site"/>
    <property type="evidence" value="ECO:0007669"/>
    <property type="project" value="UniProtKB-UniRule"/>
</dbReference>
<evidence type="ECO:0000313" key="14">
    <source>
        <dbReference type="Proteomes" id="UP000317904"/>
    </source>
</evidence>
<evidence type="ECO:0000313" key="12">
    <source>
        <dbReference type="EMBL" id="TPI01550.1"/>
    </source>
</evidence>
<evidence type="ECO:0000256" key="4">
    <source>
        <dbReference type="ARBA" id="ARBA00023210"/>
    </source>
</evidence>
<dbReference type="RefSeq" id="WP_124724473.1">
    <property type="nucleotide sequence ID" value="NZ_CP034044.1"/>
</dbReference>
<dbReference type="SUPFAM" id="SSF52490">
    <property type="entry name" value="Tubulin nucleotide-binding domain-like"/>
    <property type="match status" value="1"/>
</dbReference>
<dbReference type="InterPro" id="IPR000158">
    <property type="entry name" value="Cell_div_FtsZ"/>
</dbReference>
<keyword evidence="2 5" id="KW-0547">Nucleotide-binding</keyword>
<dbReference type="GO" id="GO:0000917">
    <property type="term" value="P:division septum assembly"/>
    <property type="evidence" value="ECO:0007669"/>
    <property type="project" value="UniProtKB-KW"/>
</dbReference>
<dbReference type="PANTHER" id="PTHR30314">
    <property type="entry name" value="CELL DIVISION PROTEIN FTSZ-RELATED"/>
    <property type="match status" value="1"/>
</dbReference>
<reference evidence="11 13" key="1">
    <citation type="submission" date="2018-11" db="EMBL/GenBank/DDBJ databases">
        <title>Genome sequence of Mycoplasma struthionis sp. nov.</title>
        <authorList>
            <person name="Spergser J."/>
        </authorList>
    </citation>
    <scope>NUCLEOTIDE SEQUENCE [LARGE SCALE GENOMIC DNA]</scope>
    <source>
        <strain evidence="11 13">237IA</strain>
    </source>
</reference>
<evidence type="ECO:0000256" key="2">
    <source>
        <dbReference type="ARBA" id="ARBA00022741"/>
    </source>
</evidence>
<accession>A0A3G8LIS5</accession>
<protein>
    <recommendedName>
        <fullName evidence="5 6">Cell division protein FtsZ</fullName>
    </recommendedName>
</protein>
<feature type="binding site" evidence="5">
    <location>
        <begin position="102"/>
        <end position="104"/>
    </location>
    <ligand>
        <name>GTP</name>
        <dbReference type="ChEBI" id="CHEBI:37565"/>
    </ligand>
</feature>
<comment type="function">
    <text evidence="5 7">Essential cell division protein that forms a contractile ring structure (Z ring) at the future cell division site. The regulation of the ring assembly controls the timing and the location of cell division. One of the functions of the FtsZ ring is to recruit other cell division proteins to the septum to produce a new cell wall between the dividing cells. Binds GTP and shows GTPase activity.</text>
</comment>
<dbReference type="EMBL" id="CP034044">
    <property type="protein sequence ID" value="AZG68780.1"/>
    <property type="molecule type" value="Genomic_DNA"/>
</dbReference>
<dbReference type="EMBL" id="VFSY01000025">
    <property type="protein sequence ID" value="TPI01550.1"/>
    <property type="molecule type" value="Genomic_DNA"/>
</dbReference>
<evidence type="ECO:0000256" key="3">
    <source>
        <dbReference type="ARBA" id="ARBA00023134"/>
    </source>
</evidence>
<dbReference type="GO" id="GO:0043093">
    <property type="term" value="P:FtsZ-dependent cytokinesis"/>
    <property type="evidence" value="ECO:0007669"/>
    <property type="project" value="UniProtKB-UniRule"/>
</dbReference>
<dbReference type="Proteomes" id="UP000275883">
    <property type="component" value="Chromosome"/>
</dbReference>
<feature type="binding site" evidence="5">
    <location>
        <position position="180"/>
    </location>
    <ligand>
        <name>GTP</name>
        <dbReference type="ChEBI" id="CHEBI:37565"/>
    </ligand>
</feature>
<feature type="binding site" evidence="5">
    <location>
        <position position="133"/>
    </location>
    <ligand>
        <name>GTP</name>
        <dbReference type="ChEBI" id="CHEBI:37565"/>
    </ligand>
</feature>
<evidence type="ECO:0000259" key="9">
    <source>
        <dbReference type="SMART" id="SM00864"/>
    </source>
</evidence>
<evidence type="ECO:0000256" key="6">
    <source>
        <dbReference type="NCBIfam" id="TIGR00065"/>
    </source>
</evidence>
<dbReference type="InterPro" id="IPR020805">
    <property type="entry name" value="Cell_div_FtsZ_CS"/>
</dbReference>
<feature type="compositionally biased region" description="Basic and acidic residues" evidence="8">
    <location>
        <begin position="323"/>
        <end position="335"/>
    </location>
</feature>
<feature type="domain" description="Tubulin/FtsZ GTPase" evidence="9">
    <location>
        <begin position="9"/>
        <end position="198"/>
    </location>
</feature>
<proteinExistence type="inferred from homology"/>
<keyword evidence="5" id="KW-0963">Cytoplasm</keyword>
<keyword evidence="5 7" id="KW-0132">Cell division</keyword>
<dbReference type="PANTHER" id="PTHR30314:SF3">
    <property type="entry name" value="MITOCHONDRIAL DIVISION PROTEIN FSZA"/>
    <property type="match status" value="1"/>
</dbReference>
<dbReference type="InterPro" id="IPR036525">
    <property type="entry name" value="Tubulin/FtsZ_GTPase_sf"/>
</dbReference>
<dbReference type="PROSITE" id="PS01135">
    <property type="entry name" value="FTSZ_2"/>
    <property type="match status" value="1"/>
</dbReference>
<keyword evidence="4 5" id="KW-0717">Septation</keyword>
<evidence type="ECO:0000256" key="5">
    <source>
        <dbReference type="HAMAP-Rule" id="MF_00909"/>
    </source>
</evidence>
<name>A0A3G8LIS5_9MOLU</name>
<keyword evidence="3 5" id="KW-0342">GTP-binding</keyword>
<dbReference type="Proteomes" id="UP000317904">
    <property type="component" value="Unassembled WGS sequence"/>
</dbReference>
<dbReference type="InterPro" id="IPR024757">
    <property type="entry name" value="FtsZ_C"/>
</dbReference>
<dbReference type="Gene3D" id="3.40.50.1440">
    <property type="entry name" value="Tubulin/FtsZ, GTPase domain"/>
    <property type="match status" value="1"/>
</dbReference>
<gene>
    <name evidence="5 11" type="primary">ftsZ</name>
    <name evidence="11" type="ORF">EGN60_02320</name>
    <name evidence="12" type="ORF">FJM01_02185</name>
</gene>
<keyword evidence="5 7" id="KW-0131">Cell cycle</keyword>
<dbReference type="Pfam" id="PF00091">
    <property type="entry name" value="Tubulin"/>
    <property type="match status" value="1"/>
</dbReference>
<dbReference type="SUPFAM" id="SSF55307">
    <property type="entry name" value="Tubulin C-terminal domain-like"/>
    <property type="match status" value="1"/>
</dbReference>
<dbReference type="InterPro" id="IPR008280">
    <property type="entry name" value="Tub_FtsZ_C"/>
</dbReference>
<evidence type="ECO:0000256" key="7">
    <source>
        <dbReference type="RuleBase" id="RU000631"/>
    </source>
</evidence>
<organism evidence="11 13">
    <name type="scientific">Mycoplasma struthionis</name>
    <dbReference type="NCBI Taxonomy" id="538220"/>
    <lineage>
        <taxon>Bacteria</taxon>
        <taxon>Bacillati</taxon>
        <taxon>Mycoplasmatota</taxon>
        <taxon>Mollicutes</taxon>
        <taxon>Mycoplasmataceae</taxon>
        <taxon>Mycoplasma</taxon>
    </lineage>
</organism>
<dbReference type="SMART" id="SM00864">
    <property type="entry name" value="Tubulin"/>
    <property type="match status" value="1"/>
</dbReference>
<evidence type="ECO:0000256" key="8">
    <source>
        <dbReference type="SAM" id="MobiDB-lite"/>
    </source>
</evidence>
<dbReference type="GO" id="GO:0003924">
    <property type="term" value="F:GTPase activity"/>
    <property type="evidence" value="ECO:0007669"/>
    <property type="project" value="UniProtKB-UniRule"/>
</dbReference>
<dbReference type="GO" id="GO:0051258">
    <property type="term" value="P:protein polymerization"/>
    <property type="evidence" value="ECO:0007669"/>
    <property type="project" value="UniProtKB-UniRule"/>
</dbReference>
<evidence type="ECO:0000259" key="10">
    <source>
        <dbReference type="SMART" id="SM00865"/>
    </source>
</evidence>
<feature type="domain" description="Tubulin/FtsZ 2-layer sandwich" evidence="10">
    <location>
        <begin position="200"/>
        <end position="321"/>
    </location>
</feature>
<dbReference type="GO" id="GO:0005737">
    <property type="term" value="C:cytoplasm"/>
    <property type="evidence" value="ECO:0007669"/>
    <property type="project" value="UniProtKB-SubCell"/>
</dbReference>
<comment type="subcellular location">
    <subcellularLocation>
        <location evidence="5">Cytoplasm</location>
    </subcellularLocation>
    <text evidence="5">Assembles at midcell at the inner surface of the cytoplasmic membrane.</text>
</comment>
<feature type="binding site" evidence="5">
    <location>
        <position position="137"/>
    </location>
    <ligand>
        <name>GTP</name>
        <dbReference type="ChEBI" id="CHEBI:37565"/>
    </ligand>
</feature>
<keyword evidence="13" id="KW-1185">Reference proteome</keyword>
<evidence type="ECO:0000313" key="13">
    <source>
        <dbReference type="Proteomes" id="UP000275883"/>
    </source>
</evidence>
<reference evidence="12 14" key="2">
    <citation type="submission" date="2019-06" db="EMBL/GenBank/DDBJ databases">
        <title>A comparative genomics study of ostrich specific Mycoplasmas.</title>
        <authorList>
            <person name="Botes A."/>
            <person name="Nel T."/>
        </authorList>
    </citation>
    <scope>NUCLEOTIDE SEQUENCE [LARGE SCALE GENOMIC DNA]</scope>
    <source>
        <strain evidence="12 14">Ms01</strain>
    </source>
</reference>
<dbReference type="OrthoDB" id="9813375at2"/>
<dbReference type="AlphaFoldDB" id="A0A3G8LIS5"/>
<dbReference type="InterPro" id="IPR003008">
    <property type="entry name" value="Tubulin_FtsZ_GTPase"/>
</dbReference>
<sequence>MSELVSVAKIKIFGIGGCGNNSLKSMANLNVDNVEMIFVNTDKQALASFEEHKTLNIGGKQGIGAGAKPEVGYNQANKSREEIANLVKDTDLVVITAGMGGGTGTGASPVFAEEAKKAGALVVAVVTTPFNMEGKMRQRVAEEGIETLRKYVDSYIVISNQKLLNVFGNLAHKAAFEKSNKVLQQVIRTLVDVIAKPCQINVDFADLKTILQNKGEAVVGIGKANGEKRAEKAMINAISSPILQSKINGAKNALVTIFASAQVTLQEFDIAIKTLEANVGNDINIILGVSTNENESSEALGDLYISVIATDLADPSLQTLEESKSNFTDETRSENIKTNSESFSKESSYGYYSEKQNSEKDDIFSNPKYTIDHLKNK</sequence>